<name>A0ABY6LGN5_9ARAC</name>
<feature type="compositionally biased region" description="Polar residues" evidence="2">
    <location>
        <begin position="240"/>
        <end position="255"/>
    </location>
</feature>
<feature type="compositionally biased region" description="Gly residues" evidence="2">
    <location>
        <begin position="22"/>
        <end position="37"/>
    </location>
</feature>
<accession>A0ABY6LGN5</accession>
<dbReference type="InterPro" id="IPR012677">
    <property type="entry name" value="Nucleotide-bd_a/b_plait_sf"/>
</dbReference>
<dbReference type="InterPro" id="IPR035979">
    <property type="entry name" value="RBD_domain_sf"/>
</dbReference>
<dbReference type="Gene3D" id="3.30.70.330">
    <property type="match status" value="1"/>
</dbReference>
<gene>
    <name evidence="4" type="ORF">LAZ67_18002574</name>
</gene>
<feature type="region of interest" description="Disordered" evidence="2">
    <location>
        <begin position="240"/>
        <end position="260"/>
    </location>
</feature>
<keyword evidence="5" id="KW-1185">Reference proteome</keyword>
<dbReference type="SUPFAM" id="SSF54928">
    <property type="entry name" value="RNA-binding domain, RBD"/>
    <property type="match status" value="1"/>
</dbReference>
<proteinExistence type="predicted"/>
<evidence type="ECO:0000313" key="4">
    <source>
        <dbReference type="EMBL" id="UYV80351.1"/>
    </source>
</evidence>
<organism evidence="4 5">
    <name type="scientific">Cordylochernes scorpioides</name>
    <dbReference type="NCBI Taxonomy" id="51811"/>
    <lineage>
        <taxon>Eukaryota</taxon>
        <taxon>Metazoa</taxon>
        <taxon>Ecdysozoa</taxon>
        <taxon>Arthropoda</taxon>
        <taxon>Chelicerata</taxon>
        <taxon>Arachnida</taxon>
        <taxon>Pseudoscorpiones</taxon>
        <taxon>Cheliferoidea</taxon>
        <taxon>Chernetidae</taxon>
        <taxon>Cordylochernes</taxon>
    </lineage>
</organism>
<evidence type="ECO:0000256" key="1">
    <source>
        <dbReference type="ARBA" id="ARBA00022884"/>
    </source>
</evidence>
<protein>
    <submittedName>
        <fullName evidence="4">CELF2</fullName>
    </submittedName>
</protein>
<dbReference type="InterPro" id="IPR000504">
    <property type="entry name" value="RRM_dom"/>
</dbReference>
<feature type="domain" description="RRM" evidence="3">
    <location>
        <begin position="306"/>
        <end position="348"/>
    </location>
</feature>
<dbReference type="EMBL" id="CP092880">
    <property type="protein sequence ID" value="UYV80351.1"/>
    <property type="molecule type" value="Genomic_DNA"/>
</dbReference>
<reference evidence="4 5" key="1">
    <citation type="submission" date="2022-01" db="EMBL/GenBank/DDBJ databases">
        <title>A chromosomal length assembly of Cordylochernes scorpioides.</title>
        <authorList>
            <person name="Zeh D."/>
            <person name="Zeh J."/>
        </authorList>
    </citation>
    <scope>NUCLEOTIDE SEQUENCE [LARGE SCALE GENOMIC DNA]</scope>
    <source>
        <strain evidence="4">IN4F17</strain>
        <tissue evidence="4">Whole Body</tissue>
    </source>
</reference>
<dbReference type="Pfam" id="PF00076">
    <property type="entry name" value="RRM_1"/>
    <property type="match status" value="1"/>
</dbReference>
<keyword evidence="1" id="KW-0694">RNA-binding</keyword>
<evidence type="ECO:0000259" key="3">
    <source>
        <dbReference type="Pfam" id="PF00076"/>
    </source>
</evidence>
<feature type="region of interest" description="Disordered" evidence="2">
    <location>
        <begin position="18"/>
        <end position="40"/>
    </location>
</feature>
<evidence type="ECO:0000256" key="2">
    <source>
        <dbReference type="SAM" id="MobiDB-lite"/>
    </source>
</evidence>
<sequence length="374" mass="41260">MGGGSNFNLPQQLAGLAQGLNKGPGSGSLGQNQGGNQGSSDLASLQGLAALASLANNPESKWTNFGIWNHISQAPVCPDLLLSSFNPMLVQNLAALAAASSNGGLNLNSSGTNTPLGPAQDLKPSLDLKTATWQTAIAALLARTAARFDFRKSQFEWSPPADRISSVISLRQPERRRQRRWRNEFHGRGPWWNGRRRHARNGWNERVSCDWSINIIMIPNGSLGAATWAPAHPEEWATWEDQTTEATPLESSSSLAPEGLPTACTTARVRQRVSKWKVNRWLLRPCEVFAPNVPALCAIGPEGANLFIYHLPQEFTDSDLTQAFVPFGNVISSKVFVDKHTNLSKCFGELLRPRERLRHRWTRKVLSRRVDRSM</sequence>
<dbReference type="Proteomes" id="UP001235939">
    <property type="component" value="Chromosome 18"/>
</dbReference>
<evidence type="ECO:0000313" key="5">
    <source>
        <dbReference type="Proteomes" id="UP001235939"/>
    </source>
</evidence>